<accession>A0A7M2RJT2</accession>
<dbReference type="PANTHER" id="PTHR31302">
    <property type="entry name" value="TRANSMEMBRANE PROTEIN WITH METALLOPHOSPHOESTERASE DOMAIN-RELATED"/>
    <property type="match status" value="1"/>
</dbReference>
<dbReference type="InterPro" id="IPR004843">
    <property type="entry name" value="Calcineurin-like_PHP"/>
</dbReference>
<dbReference type="InterPro" id="IPR029052">
    <property type="entry name" value="Metallo-depent_PP-like"/>
</dbReference>
<keyword evidence="2" id="KW-0378">Hydrolase</keyword>
<evidence type="ECO:0000313" key="4">
    <source>
        <dbReference type="EMBL" id="QOV20509.1"/>
    </source>
</evidence>
<evidence type="ECO:0000256" key="1">
    <source>
        <dbReference type="ARBA" id="ARBA00022723"/>
    </source>
</evidence>
<dbReference type="GO" id="GO:0008758">
    <property type="term" value="F:UDP-2,3-diacylglucosamine hydrolase activity"/>
    <property type="evidence" value="ECO:0007669"/>
    <property type="project" value="TreeGrafter"/>
</dbReference>
<dbReference type="SUPFAM" id="SSF56300">
    <property type="entry name" value="Metallo-dependent phosphatases"/>
    <property type="match status" value="1"/>
</dbReference>
<dbReference type="RefSeq" id="WP_193736828.1">
    <property type="nucleotide sequence ID" value="NZ_CP063304.1"/>
</dbReference>
<reference evidence="4 5" key="1">
    <citation type="submission" date="2020-10" db="EMBL/GenBank/DDBJ databases">
        <title>Blautia liquoris sp.nov., isolated from the mud in a fermentation cellar used for the production of Chinese strong-flavoured liquor.</title>
        <authorList>
            <person name="Lu L."/>
        </authorList>
    </citation>
    <scope>NUCLEOTIDE SEQUENCE [LARGE SCALE GENOMIC DNA]</scope>
    <source>
        <strain evidence="4 5">LZLJ-3</strain>
    </source>
</reference>
<evidence type="ECO:0000259" key="3">
    <source>
        <dbReference type="Pfam" id="PF00149"/>
    </source>
</evidence>
<gene>
    <name evidence="4" type="ORF">INP51_06070</name>
</gene>
<evidence type="ECO:0000256" key="2">
    <source>
        <dbReference type="ARBA" id="ARBA00022801"/>
    </source>
</evidence>
<dbReference type="Proteomes" id="UP000593601">
    <property type="component" value="Chromosome"/>
</dbReference>
<sequence>MKNFKTKTYQIKKSWQNEPQAESLRFVFVSDLHNHEFGFENQILLKEIEKINPDAVLIGGDTIVGKPRFPIDVACDFITAVAEKFPVYYANGNHEYRLRLYPEQYGDMYQQFVDVIHRAGVCHLVNQSAYTKFRGTPVAIHGFEADRKYYQRFRNVKMPVSELNDIFGQPDPHYYHILLAHNPDYIDTYLKWGADLTLSGHCHGGMIRIGEHYGLVSPNMTLFYPYAHGLFSGEKKNNMIVSAGLGEHTIPVRIFNPRELVVISIDLCPDKS</sequence>
<dbReference type="PANTHER" id="PTHR31302:SF31">
    <property type="entry name" value="PHOSPHODIESTERASE YAEI"/>
    <property type="match status" value="1"/>
</dbReference>
<name>A0A7M2RJT2_9FIRM</name>
<dbReference type="EMBL" id="CP063304">
    <property type="protein sequence ID" value="QOV20509.1"/>
    <property type="molecule type" value="Genomic_DNA"/>
</dbReference>
<feature type="domain" description="Calcineurin-like phosphoesterase" evidence="3">
    <location>
        <begin position="24"/>
        <end position="203"/>
    </location>
</feature>
<dbReference type="GO" id="GO:0016020">
    <property type="term" value="C:membrane"/>
    <property type="evidence" value="ECO:0007669"/>
    <property type="project" value="GOC"/>
</dbReference>
<keyword evidence="1" id="KW-0479">Metal-binding</keyword>
<dbReference type="GO" id="GO:0009245">
    <property type="term" value="P:lipid A biosynthetic process"/>
    <property type="evidence" value="ECO:0007669"/>
    <property type="project" value="TreeGrafter"/>
</dbReference>
<dbReference type="AlphaFoldDB" id="A0A7M2RJT2"/>
<dbReference type="KEGG" id="bliq:INP51_06070"/>
<keyword evidence="5" id="KW-1185">Reference proteome</keyword>
<dbReference type="Gene3D" id="3.60.21.10">
    <property type="match status" value="1"/>
</dbReference>
<evidence type="ECO:0000313" key="5">
    <source>
        <dbReference type="Proteomes" id="UP000593601"/>
    </source>
</evidence>
<protein>
    <recommendedName>
        <fullName evidence="3">Calcineurin-like phosphoesterase domain-containing protein</fullName>
    </recommendedName>
</protein>
<dbReference type="InterPro" id="IPR051158">
    <property type="entry name" value="Metallophosphoesterase_sf"/>
</dbReference>
<proteinExistence type="predicted"/>
<dbReference type="GO" id="GO:0046872">
    <property type="term" value="F:metal ion binding"/>
    <property type="evidence" value="ECO:0007669"/>
    <property type="project" value="UniProtKB-KW"/>
</dbReference>
<dbReference type="Pfam" id="PF00149">
    <property type="entry name" value="Metallophos"/>
    <property type="match status" value="1"/>
</dbReference>
<organism evidence="4 5">
    <name type="scientific">Blautia liquoris</name>
    <dbReference type="NCBI Taxonomy" id="2779518"/>
    <lineage>
        <taxon>Bacteria</taxon>
        <taxon>Bacillati</taxon>
        <taxon>Bacillota</taxon>
        <taxon>Clostridia</taxon>
        <taxon>Lachnospirales</taxon>
        <taxon>Lachnospiraceae</taxon>
        <taxon>Blautia</taxon>
    </lineage>
</organism>